<reference evidence="2 3" key="1">
    <citation type="submission" date="2023-10" db="EMBL/GenBank/DDBJ databases">
        <title>Draft genome sequence of Xylaria bambusicola isolate GMP-LS, the root and basal stem rot pathogen of sugarcane in Indonesia.</title>
        <authorList>
            <person name="Selvaraj P."/>
            <person name="Muralishankar V."/>
            <person name="Muruganantham S."/>
            <person name="Sp S."/>
            <person name="Haryani S."/>
            <person name="Lau K.J.X."/>
            <person name="Naqvi N.I."/>
        </authorList>
    </citation>
    <scope>NUCLEOTIDE SEQUENCE [LARGE SCALE GENOMIC DNA]</scope>
    <source>
        <strain evidence="2">GMP-LS</strain>
    </source>
</reference>
<feature type="region of interest" description="Disordered" evidence="1">
    <location>
        <begin position="1"/>
        <end position="89"/>
    </location>
</feature>
<accession>A0AAN7ZD86</accession>
<evidence type="ECO:0008006" key="4">
    <source>
        <dbReference type="Google" id="ProtNLM"/>
    </source>
</evidence>
<evidence type="ECO:0000256" key="1">
    <source>
        <dbReference type="SAM" id="MobiDB-lite"/>
    </source>
</evidence>
<dbReference type="EMBL" id="JAWHQM010000058">
    <property type="protein sequence ID" value="KAK5635841.1"/>
    <property type="molecule type" value="Genomic_DNA"/>
</dbReference>
<protein>
    <recommendedName>
        <fullName evidence="4">LITAF domain-containing protein</fullName>
    </recommendedName>
</protein>
<keyword evidence="3" id="KW-1185">Reference proteome</keyword>
<comment type="caution">
    <text evidence="2">The sequence shown here is derived from an EMBL/GenBank/DDBJ whole genome shotgun (WGS) entry which is preliminary data.</text>
</comment>
<dbReference type="AlphaFoldDB" id="A0AAN7ZD86"/>
<dbReference type="Proteomes" id="UP001305414">
    <property type="component" value="Unassembled WGS sequence"/>
</dbReference>
<evidence type="ECO:0000313" key="3">
    <source>
        <dbReference type="Proteomes" id="UP001305414"/>
    </source>
</evidence>
<feature type="compositionally biased region" description="Low complexity" evidence="1">
    <location>
        <begin position="66"/>
        <end position="89"/>
    </location>
</feature>
<gene>
    <name evidence="2" type="ORF">RRF57_011553</name>
</gene>
<name>A0AAN7ZD86_9PEZI</name>
<proteinExistence type="predicted"/>
<sequence>MQFQSNPVEMSATQEKETITSAQDAEGQPNAATAGGKSESQPIQNGPPPPAYQPPVATNLHNTQQPSTTPAGDTTATQQGGATTKQPQQLVTPLQALTEKPAWIDCPFCKQRTQTRSTRLACLPCVAGWCENVHIYCSKCGKEVAMIPHDGMIQVAPVPPEHGPTPSRYAS</sequence>
<evidence type="ECO:0000313" key="2">
    <source>
        <dbReference type="EMBL" id="KAK5635841.1"/>
    </source>
</evidence>
<organism evidence="2 3">
    <name type="scientific">Xylaria bambusicola</name>
    <dbReference type="NCBI Taxonomy" id="326684"/>
    <lineage>
        <taxon>Eukaryota</taxon>
        <taxon>Fungi</taxon>
        <taxon>Dikarya</taxon>
        <taxon>Ascomycota</taxon>
        <taxon>Pezizomycotina</taxon>
        <taxon>Sordariomycetes</taxon>
        <taxon>Xylariomycetidae</taxon>
        <taxon>Xylariales</taxon>
        <taxon>Xylariaceae</taxon>
        <taxon>Xylaria</taxon>
    </lineage>
</organism>
<feature type="compositionally biased region" description="Polar residues" evidence="1">
    <location>
        <begin position="1"/>
        <end position="23"/>
    </location>
</feature>